<proteinExistence type="predicted"/>
<organism evidence="2 3">
    <name type="scientific">Candidatus Corynebacterium faecigallinarum</name>
    <dbReference type="NCBI Taxonomy" id="2838528"/>
    <lineage>
        <taxon>Bacteria</taxon>
        <taxon>Bacillati</taxon>
        <taxon>Actinomycetota</taxon>
        <taxon>Actinomycetes</taxon>
        <taxon>Mycobacteriales</taxon>
        <taxon>Corynebacteriaceae</taxon>
        <taxon>Corynebacterium</taxon>
    </lineage>
</organism>
<sequence>MGGAFRRGEGVVRESRRSHPVAGQVSGRAAADTTSPTDPAAHADLRARLLPELDVKPAVVT</sequence>
<evidence type="ECO:0000256" key="1">
    <source>
        <dbReference type="SAM" id="MobiDB-lite"/>
    </source>
</evidence>
<feature type="compositionally biased region" description="Low complexity" evidence="1">
    <location>
        <begin position="29"/>
        <end position="40"/>
    </location>
</feature>
<gene>
    <name evidence="2" type="ORF">H9751_09120</name>
</gene>
<accession>A0A9D2QDS7</accession>
<protein>
    <submittedName>
        <fullName evidence="2">Uncharacterized protein</fullName>
    </submittedName>
</protein>
<dbReference type="EMBL" id="DWVP01000022">
    <property type="protein sequence ID" value="HJC85689.1"/>
    <property type="molecule type" value="Genomic_DNA"/>
</dbReference>
<feature type="compositionally biased region" description="Basic and acidic residues" evidence="1">
    <location>
        <begin position="1"/>
        <end position="17"/>
    </location>
</feature>
<feature type="region of interest" description="Disordered" evidence="1">
    <location>
        <begin position="1"/>
        <end position="43"/>
    </location>
</feature>
<evidence type="ECO:0000313" key="3">
    <source>
        <dbReference type="Proteomes" id="UP000823858"/>
    </source>
</evidence>
<dbReference type="AlphaFoldDB" id="A0A9D2QDS7"/>
<dbReference type="Proteomes" id="UP000823858">
    <property type="component" value="Unassembled WGS sequence"/>
</dbReference>
<reference evidence="2" key="1">
    <citation type="journal article" date="2021" name="PeerJ">
        <title>Extensive microbial diversity within the chicken gut microbiome revealed by metagenomics and culture.</title>
        <authorList>
            <person name="Gilroy R."/>
            <person name="Ravi A."/>
            <person name="Getino M."/>
            <person name="Pursley I."/>
            <person name="Horton D.L."/>
            <person name="Alikhan N.F."/>
            <person name="Baker D."/>
            <person name="Gharbi K."/>
            <person name="Hall N."/>
            <person name="Watson M."/>
            <person name="Adriaenssens E.M."/>
            <person name="Foster-Nyarko E."/>
            <person name="Jarju S."/>
            <person name="Secka A."/>
            <person name="Antonio M."/>
            <person name="Oren A."/>
            <person name="Chaudhuri R.R."/>
            <person name="La Ragione R."/>
            <person name="Hildebrand F."/>
            <person name="Pallen M.J."/>
        </authorList>
    </citation>
    <scope>NUCLEOTIDE SEQUENCE</scope>
    <source>
        <strain evidence="2">ChiHjej13B12-4958</strain>
    </source>
</reference>
<comment type="caution">
    <text evidence="2">The sequence shown here is derived from an EMBL/GenBank/DDBJ whole genome shotgun (WGS) entry which is preliminary data.</text>
</comment>
<name>A0A9D2QDS7_9CORY</name>
<evidence type="ECO:0000313" key="2">
    <source>
        <dbReference type="EMBL" id="HJC85689.1"/>
    </source>
</evidence>
<reference evidence="2" key="2">
    <citation type="submission" date="2021-04" db="EMBL/GenBank/DDBJ databases">
        <authorList>
            <person name="Gilroy R."/>
        </authorList>
    </citation>
    <scope>NUCLEOTIDE SEQUENCE</scope>
    <source>
        <strain evidence="2">ChiHjej13B12-4958</strain>
    </source>
</reference>